<gene>
    <name evidence="10" type="ORF">MELLADRAFT_115755</name>
</gene>
<evidence type="ECO:0000256" key="5">
    <source>
        <dbReference type="ARBA" id="ARBA00022737"/>
    </source>
</evidence>
<keyword evidence="11" id="KW-1185">Reference proteome</keyword>
<feature type="region of interest" description="Disordered" evidence="8">
    <location>
        <begin position="248"/>
        <end position="392"/>
    </location>
</feature>
<evidence type="ECO:0000256" key="4">
    <source>
        <dbReference type="ARBA" id="ARBA00022490"/>
    </source>
</evidence>
<dbReference type="InterPro" id="IPR051864">
    <property type="entry name" value="NCF2_NOXA1"/>
</dbReference>
<feature type="repeat" description="TPR" evidence="7">
    <location>
        <begin position="36"/>
        <end position="69"/>
    </location>
</feature>
<dbReference type="Gene3D" id="1.25.40.10">
    <property type="entry name" value="Tetratricopeptide repeat domain"/>
    <property type="match status" value="1"/>
</dbReference>
<keyword evidence="4" id="KW-0963">Cytoplasm</keyword>
<feature type="compositionally biased region" description="Polar residues" evidence="8">
    <location>
        <begin position="352"/>
        <end position="367"/>
    </location>
</feature>
<evidence type="ECO:0000256" key="1">
    <source>
        <dbReference type="ARBA" id="ARBA00004496"/>
    </source>
</evidence>
<dbReference type="STRING" id="747676.F4RDR7"/>
<dbReference type="InterPro" id="IPR019734">
    <property type="entry name" value="TPR_rpt"/>
</dbReference>
<dbReference type="InParanoid" id="F4RDR7"/>
<evidence type="ECO:0000256" key="3">
    <source>
        <dbReference type="ARBA" id="ARBA00022443"/>
    </source>
</evidence>
<feature type="compositionally biased region" description="Basic and acidic residues" evidence="8">
    <location>
        <begin position="312"/>
        <end position="323"/>
    </location>
</feature>
<dbReference type="SMART" id="SM00666">
    <property type="entry name" value="PB1"/>
    <property type="match status" value="1"/>
</dbReference>
<dbReference type="SUPFAM" id="SSF48452">
    <property type="entry name" value="TPR-like"/>
    <property type="match status" value="1"/>
</dbReference>
<evidence type="ECO:0000313" key="10">
    <source>
        <dbReference type="EMBL" id="EGG09447.1"/>
    </source>
</evidence>
<keyword evidence="5" id="KW-0677">Repeat</keyword>
<dbReference type="Pfam" id="PF00564">
    <property type="entry name" value="PB1"/>
    <property type="match status" value="1"/>
</dbReference>
<feature type="compositionally biased region" description="Polar residues" evidence="8">
    <location>
        <begin position="273"/>
        <end position="289"/>
    </location>
</feature>
<organism evidence="11">
    <name type="scientific">Melampsora larici-populina (strain 98AG31 / pathotype 3-4-7)</name>
    <name type="common">Poplar leaf rust fungus</name>
    <dbReference type="NCBI Taxonomy" id="747676"/>
    <lineage>
        <taxon>Eukaryota</taxon>
        <taxon>Fungi</taxon>
        <taxon>Dikarya</taxon>
        <taxon>Basidiomycota</taxon>
        <taxon>Pucciniomycotina</taxon>
        <taxon>Pucciniomycetes</taxon>
        <taxon>Pucciniales</taxon>
        <taxon>Melampsoraceae</taxon>
        <taxon>Melampsora</taxon>
    </lineage>
</organism>
<dbReference type="InterPro" id="IPR011990">
    <property type="entry name" value="TPR-like_helical_dom_sf"/>
</dbReference>
<feature type="domain" description="PB1" evidence="9">
    <location>
        <begin position="405"/>
        <end position="490"/>
    </location>
</feature>
<dbReference type="HOGENOM" id="CLU_020375_0_0_1"/>
<dbReference type="PROSITE" id="PS50005">
    <property type="entry name" value="TPR"/>
    <property type="match status" value="1"/>
</dbReference>
<dbReference type="InterPro" id="IPR053793">
    <property type="entry name" value="PB1-like"/>
</dbReference>
<evidence type="ECO:0000256" key="8">
    <source>
        <dbReference type="SAM" id="MobiDB-lite"/>
    </source>
</evidence>
<accession>F4RDR7</accession>
<reference evidence="11" key="1">
    <citation type="journal article" date="2011" name="Proc. Natl. Acad. Sci. U.S.A.">
        <title>Obligate biotrophy features unraveled by the genomic analysis of rust fungi.</title>
        <authorList>
            <person name="Duplessis S."/>
            <person name="Cuomo C.A."/>
            <person name="Lin Y.-C."/>
            <person name="Aerts A."/>
            <person name="Tisserant E."/>
            <person name="Veneault-Fourrey C."/>
            <person name="Joly D.L."/>
            <person name="Hacquard S."/>
            <person name="Amselem J."/>
            <person name="Cantarel B.L."/>
            <person name="Chiu R."/>
            <person name="Coutinho P.M."/>
            <person name="Feau N."/>
            <person name="Field M."/>
            <person name="Frey P."/>
            <person name="Gelhaye E."/>
            <person name="Goldberg J."/>
            <person name="Grabherr M.G."/>
            <person name="Kodira C.D."/>
            <person name="Kohler A."/>
            <person name="Kuees U."/>
            <person name="Lindquist E.A."/>
            <person name="Lucas S.M."/>
            <person name="Mago R."/>
            <person name="Mauceli E."/>
            <person name="Morin E."/>
            <person name="Murat C."/>
            <person name="Pangilinan J.L."/>
            <person name="Park R."/>
            <person name="Pearson M."/>
            <person name="Quesneville H."/>
            <person name="Rouhier N."/>
            <person name="Sakthikumar S."/>
            <person name="Salamov A.A."/>
            <person name="Schmutz J."/>
            <person name="Selles B."/>
            <person name="Shapiro H."/>
            <person name="Tanguay P."/>
            <person name="Tuskan G.A."/>
            <person name="Henrissat B."/>
            <person name="Van de Peer Y."/>
            <person name="Rouze P."/>
            <person name="Ellis J.G."/>
            <person name="Dodds P.N."/>
            <person name="Schein J.E."/>
            <person name="Zhong S."/>
            <person name="Hamelin R.C."/>
            <person name="Grigoriev I.V."/>
            <person name="Szabo L.J."/>
            <person name="Martin F."/>
        </authorList>
    </citation>
    <scope>NUCLEOTIDE SEQUENCE [LARGE SCALE GENOMIC DNA]</scope>
    <source>
        <strain evidence="11">98AG31 / pathotype 3-4-7</strain>
    </source>
</reference>
<sequence>MSLKAEIETWTAALDFYDAQDFDQALAKFEDIADSSKILFNIGLIYATLGEHEVAVENFHAATNLDQYLAVAYFQCGVSNFLLGLYEEAVKDFEDALLYLRGNLTIDYDQLGLKFRLYSCEVLFNKGLSTIYMGNDEEGLADMQEALREKQTAEHGVIDEAIADRGDGYTVFSIPVGVLYRPAANKVKNLASKNYLGQAKLVAATDASETFVGFTGAARAAAKNGTDLITSSGPSADDSSPAIHRRGTTAARLEGTSRAGAVTANDLRRRPSDNTAAVTPNRLQRSATYGTAARAKLPPMMEEVPRSSSRQNPERNNSRRPSERPSYGDLLDDYDEPPIDRGKADRIADWAKNNSGSDRGSPSTFQPPSRKASLRPSGNGGQYEDEYASGGDYPETVSSFTAMTKIRVKLHHASDTRGMSIDPEMSLLAFITKVSKKFSLPSDVSMRYRDEEGSMITILDEDDWESAVDTARSYAKGRAEGKIEVWVEDT</sequence>
<evidence type="ECO:0000313" key="11">
    <source>
        <dbReference type="Proteomes" id="UP000001072"/>
    </source>
</evidence>
<evidence type="ECO:0000256" key="7">
    <source>
        <dbReference type="PROSITE-ProRule" id="PRU00339"/>
    </source>
</evidence>
<evidence type="ECO:0000256" key="6">
    <source>
        <dbReference type="ARBA" id="ARBA00022803"/>
    </source>
</evidence>
<protein>
    <recommendedName>
        <fullName evidence="9">PB1 domain-containing protein</fullName>
    </recommendedName>
</protein>
<dbReference type="PANTHER" id="PTHR15175:SF0">
    <property type="entry name" value="SH3 DOMAIN-CONTAINING PROTEIN C23A1.17"/>
    <property type="match status" value="1"/>
</dbReference>
<dbReference type="InterPro" id="IPR000270">
    <property type="entry name" value="PB1_dom"/>
</dbReference>
<comment type="similarity">
    <text evidence="2">Belongs to the NCF2/NOXA1 family.</text>
</comment>
<dbReference type="eggNOG" id="KOG4225">
    <property type="taxonomic scope" value="Eukaryota"/>
</dbReference>
<dbReference type="Gene3D" id="3.10.20.90">
    <property type="entry name" value="Phosphatidylinositol 3-kinase Catalytic Subunit, Chain A, domain 1"/>
    <property type="match status" value="1"/>
</dbReference>
<dbReference type="FunFam" id="1.25.40.10:FF:000017">
    <property type="entry name" value="NADPH oxidase regulator NoxR"/>
    <property type="match status" value="1"/>
</dbReference>
<dbReference type="SMART" id="SM00028">
    <property type="entry name" value="TPR"/>
    <property type="match status" value="3"/>
</dbReference>
<dbReference type="GO" id="GO:0005737">
    <property type="term" value="C:cytoplasm"/>
    <property type="evidence" value="ECO:0007669"/>
    <property type="project" value="UniProtKB-SubCell"/>
</dbReference>
<dbReference type="AlphaFoldDB" id="F4RDR7"/>
<dbReference type="OrthoDB" id="9450131at2759"/>
<dbReference type="PROSITE" id="PS51745">
    <property type="entry name" value="PB1"/>
    <property type="match status" value="1"/>
</dbReference>
<keyword evidence="3" id="KW-0728">SH3 domain</keyword>
<dbReference type="SUPFAM" id="SSF54277">
    <property type="entry name" value="CAD &amp; PB1 domains"/>
    <property type="match status" value="1"/>
</dbReference>
<comment type="subcellular location">
    <subcellularLocation>
        <location evidence="1">Cytoplasm</location>
    </subcellularLocation>
</comment>
<dbReference type="EMBL" id="GL883097">
    <property type="protein sequence ID" value="EGG09447.1"/>
    <property type="molecule type" value="Genomic_DNA"/>
</dbReference>
<evidence type="ECO:0000256" key="2">
    <source>
        <dbReference type="ARBA" id="ARBA00008051"/>
    </source>
</evidence>
<proteinExistence type="inferred from homology"/>
<dbReference type="GeneID" id="18925675"/>
<dbReference type="VEuPathDB" id="FungiDB:MELLADRAFT_115755"/>
<feature type="compositionally biased region" description="Basic and acidic residues" evidence="8">
    <location>
        <begin position="338"/>
        <end position="349"/>
    </location>
</feature>
<keyword evidence="6 7" id="KW-0802">TPR repeat</keyword>
<dbReference type="Pfam" id="PF13181">
    <property type="entry name" value="TPR_8"/>
    <property type="match status" value="1"/>
</dbReference>
<dbReference type="PANTHER" id="PTHR15175">
    <property type="entry name" value="NEUTROPHIL CYTOSOLIC FACTOR 2, NEUTROPHIL NADPH OXIDASE FACTOR 2"/>
    <property type="match status" value="1"/>
</dbReference>
<dbReference type="KEGG" id="mlr:MELLADRAFT_115755"/>
<evidence type="ECO:0000259" key="9">
    <source>
        <dbReference type="PROSITE" id="PS51745"/>
    </source>
</evidence>
<name>F4RDR7_MELLP</name>
<dbReference type="RefSeq" id="XP_007407174.1">
    <property type="nucleotide sequence ID" value="XM_007407112.1"/>
</dbReference>
<dbReference type="Proteomes" id="UP000001072">
    <property type="component" value="Unassembled WGS sequence"/>
</dbReference>